<feature type="compositionally biased region" description="Acidic residues" evidence="5">
    <location>
        <begin position="208"/>
        <end position="217"/>
    </location>
</feature>
<comment type="caution">
    <text evidence="7">The sequence shown here is derived from an EMBL/GenBank/DDBJ whole genome shotgun (WGS) entry which is preliminary data.</text>
</comment>
<evidence type="ECO:0000256" key="1">
    <source>
        <dbReference type="ARBA" id="ARBA00022723"/>
    </source>
</evidence>
<dbReference type="InterPro" id="IPR001841">
    <property type="entry name" value="Znf_RING"/>
</dbReference>
<reference evidence="7 8" key="1">
    <citation type="submission" date="2016-11" db="EMBL/GenBank/DDBJ databases">
        <title>The macronuclear genome of Stentor coeruleus: a giant cell with tiny introns.</title>
        <authorList>
            <person name="Slabodnick M."/>
            <person name="Ruby J.G."/>
            <person name="Reiff S.B."/>
            <person name="Swart E.C."/>
            <person name="Gosai S."/>
            <person name="Prabakaran S."/>
            <person name="Witkowska E."/>
            <person name="Larue G.E."/>
            <person name="Fisher S."/>
            <person name="Freeman R.M."/>
            <person name="Gunawardena J."/>
            <person name="Chu W."/>
            <person name="Stover N.A."/>
            <person name="Gregory B.D."/>
            <person name="Nowacki M."/>
            <person name="Derisi J."/>
            <person name="Roy S.W."/>
            <person name="Marshall W.F."/>
            <person name="Sood P."/>
        </authorList>
    </citation>
    <scope>NUCLEOTIDE SEQUENCE [LARGE SCALE GENOMIC DNA]</scope>
    <source>
        <strain evidence="7">WM001</strain>
    </source>
</reference>
<feature type="region of interest" description="Disordered" evidence="5">
    <location>
        <begin position="145"/>
        <end position="165"/>
    </location>
</feature>
<dbReference type="AlphaFoldDB" id="A0A1R2C3Q9"/>
<keyword evidence="3" id="KW-0862">Zinc</keyword>
<feature type="region of interest" description="Disordered" evidence="5">
    <location>
        <begin position="246"/>
        <end position="275"/>
    </location>
</feature>
<evidence type="ECO:0000313" key="8">
    <source>
        <dbReference type="Proteomes" id="UP000187209"/>
    </source>
</evidence>
<keyword evidence="1" id="KW-0479">Metal-binding</keyword>
<evidence type="ECO:0000256" key="2">
    <source>
        <dbReference type="ARBA" id="ARBA00022771"/>
    </source>
</evidence>
<keyword evidence="8" id="KW-1185">Reference proteome</keyword>
<dbReference type="GO" id="GO:0008270">
    <property type="term" value="F:zinc ion binding"/>
    <property type="evidence" value="ECO:0007669"/>
    <property type="project" value="UniProtKB-KW"/>
</dbReference>
<evidence type="ECO:0000256" key="3">
    <source>
        <dbReference type="ARBA" id="ARBA00022833"/>
    </source>
</evidence>
<dbReference type="Proteomes" id="UP000187209">
    <property type="component" value="Unassembled WGS sequence"/>
</dbReference>
<evidence type="ECO:0000259" key="6">
    <source>
        <dbReference type="PROSITE" id="PS50089"/>
    </source>
</evidence>
<feature type="region of interest" description="Disordered" evidence="5">
    <location>
        <begin position="200"/>
        <end position="224"/>
    </location>
</feature>
<dbReference type="PROSITE" id="PS00518">
    <property type="entry name" value="ZF_RING_1"/>
    <property type="match status" value="1"/>
</dbReference>
<keyword evidence="2 4" id="KW-0863">Zinc-finger</keyword>
<feature type="domain" description="RING-type" evidence="6">
    <location>
        <begin position="98"/>
        <end position="132"/>
    </location>
</feature>
<organism evidence="7 8">
    <name type="scientific">Stentor coeruleus</name>
    <dbReference type="NCBI Taxonomy" id="5963"/>
    <lineage>
        <taxon>Eukaryota</taxon>
        <taxon>Sar</taxon>
        <taxon>Alveolata</taxon>
        <taxon>Ciliophora</taxon>
        <taxon>Postciliodesmatophora</taxon>
        <taxon>Heterotrichea</taxon>
        <taxon>Heterotrichida</taxon>
        <taxon>Stentoridae</taxon>
        <taxon>Stentor</taxon>
    </lineage>
</organism>
<dbReference type="SUPFAM" id="SSF57850">
    <property type="entry name" value="RING/U-box"/>
    <property type="match status" value="1"/>
</dbReference>
<sequence length="305" mass="34749">MTCEESCMLCSLSQLYKINHSNYHGLCKSHSQNQLKTIRCIHCESLVPMLFLQDFICILCDKLLDDSEKNYGKSVCKSCLNINKSQGFVVIKTQVSNCDYCLKTPDILMYSISCKHFICQECLKNQISCPLCVLKHFGSPVSDENSILDEENKRPKNKKSGTCEKKSKSPFVIKYSRKLDFDIEKMRKSYNPSYNTVVPHAVNINPTDSEDSEENSVDDTRNKKGSMFDLDKIMNIKRNIDINSEGDSSIILPSKSNGYTQDTSTNNNSKFDHSVHDDARVGENKSTAKVFMKKVLRKICPCFYK</sequence>
<evidence type="ECO:0000313" key="7">
    <source>
        <dbReference type="EMBL" id="OMJ83652.1"/>
    </source>
</evidence>
<evidence type="ECO:0000256" key="5">
    <source>
        <dbReference type="SAM" id="MobiDB-lite"/>
    </source>
</evidence>
<evidence type="ECO:0000256" key="4">
    <source>
        <dbReference type="PROSITE-ProRule" id="PRU00175"/>
    </source>
</evidence>
<feature type="compositionally biased region" description="Polar residues" evidence="5">
    <location>
        <begin position="254"/>
        <end position="269"/>
    </location>
</feature>
<name>A0A1R2C3Q9_9CILI</name>
<gene>
    <name evidence="7" type="ORF">SteCoe_15379</name>
</gene>
<proteinExistence type="predicted"/>
<protein>
    <recommendedName>
        <fullName evidence="6">RING-type domain-containing protein</fullName>
    </recommendedName>
</protein>
<accession>A0A1R2C3Q9</accession>
<dbReference type="InterPro" id="IPR017907">
    <property type="entry name" value="Znf_RING_CS"/>
</dbReference>
<dbReference type="EMBL" id="MPUH01000296">
    <property type="protein sequence ID" value="OMJ83652.1"/>
    <property type="molecule type" value="Genomic_DNA"/>
</dbReference>
<dbReference type="PROSITE" id="PS50089">
    <property type="entry name" value="ZF_RING_2"/>
    <property type="match status" value="1"/>
</dbReference>